<dbReference type="EMBL" id="KV750560">
    <property type="protein sequence ID" value="OCL04255.1"/>
    <property type="molecule type" value="Genomic_DNA"/>
</dbReference>
<proteinExistence type="inferred from homology"/>
<evidence type="ECO:0000256" key="1">
    <source>
        <dbReference type="ARBA" id="ARBA00005986"/>
    </source>
</evidence>
<reference evidence="3 4" key="1">
    <citation type="journal article" date="2016" name="Nat. Commun.">
        <title>Ectomycorrhizal ecology is imprinted in the genome of the dominant symbiotic fungus Cenococcum geophilum.</title>
        <authorList>
            <consortium name="DOE Joint Genome Institute"/>
            <person name="Peter M."/>
            <person name="Kohler A."/>
            <person name="Ohm R.A."/>
            <person name="Kuo A."/>
            <person name="Krutzmann J."/>
            <person name="Morin E."/>
            <person name="Arend M."/>
            <person name="Barry K.W."/>
            <person name="Binder M."/>
            <person name="Choi C."/>
            <person name="Clum A."/>
            <person name="Copeland A."/>
            <person name="Grisel N."/>
            <person name="Haridas S."/>
            <person name="Kipfer T."/>
            <person name="LaButti K."/>
            <person name="Lindquist E."/>
            <person name="Lipzen A."/>
            <person name="Maire R."/>
            <person name="Meier B."/>
            <person name="Mihaltcheva S."/>
            <person name="Molinier V."/>
            <person name="Murat C."/>
            <person name="Poggeler S."/>
            <person name="Quandt C.A."/>
            <person name="Sperisen C."/>
            <person name="Tritt A."/>
            <person name="Tisserant E."/>
            <person name="Crous P.W."/>
            <person name="Henrissat B."/>
            <person name="Nehls U."/>
            <person name="Egli S."/>
            <person name="Spatafora J.W."/>
            <person name="Grigoriev I.V."/>
            <person name="Martin F.M."/>
        </authorList>
    </citation>
    <scope>NUCLEOTIDE SEQUENCE [LARGE SCALE GENOMIC DNA]</scope>
    <source>
        <strain evidence="3 4">CBS 207.34</strain>
    </source>
</reference>
<feature type="domain" description="EthD" evidence="2">
    <location>
        <begin position="12"/>
        <end position="120"/>
    </location>
</feature>
<evidence type="ECO:0000259" key="2">
    <source>
        <dbReference type="Pfam" id="PF07110"/>
    </source>
</evidence>
<dbReference type="InterPro" id="IPR011008">
    <property type="entry name" value="Dimeric_a/b-barrel"/>
</dbReference>
<sequence>MPFSVLLFASRKPGLSPAAFRDHWENKHVPLVKSITGSHFPISHTRRYIARTEGGSSGGPANPETPAVVLVGKQEDFDYDGIAELTFSDESAFQTFFGIVSAPDAAAKISEDEDQFLDKSKLKAVVIGDTTVTNKT</sequence>
<organism evidence="3 4">
    <name type="scientific">Glonium stellatum</name>
    <dbReference type="NCBI Taxonomy" id="574774"/>
    <lineage>
        <taxon>Eukaryota</taxon>
        <taxon>Fungi</taxon>
        <taxon>Dikarya</taxon>
        <taxon>Ascomycota</taxon>
        <taxon>Pezizomycotina</taxon>
        <taxon>Dothideomycetes</taxon>
        <taxon>Pleosporomycetidae</taxon>
        <taxon>Gloniales</taxon>
        <taxon>Gloniaceae</taxon>
        <taxon>Glonium</taxon>
    </lineage>
</organism>
<protein>
    <recommendedName>
        <fullName evidence="2">EthD domain-containing protein</fullName>
    </recommendedName>
</protein>
<evidence type="ECO:0000313" key="3">
    <source>
        <dbReference type="EMBL" id="OCL04255.1"/>
    </source>
</evidence>
<dbReference type="Pfam" id="PF07110">
    <property type="entry name" value="EthD"/>
    <property type="match status" value="1"/>
</dbReference>
<comment type="similarity">
    <text evidence="1">Belongs to the tpcK family.</text>
</comment>
<dbReference type="InterPro" id="IPR009799">
    <property type="entry name" value="EthD_dom"/>
</dbReference>
<dbReference type="AlphaFoldDB" id="A0A8E2ESX2"/>
<dbReference type="Gene3D" id="3.30.70.100">
    <property type="match status" value="1"/>
</dbReference>
<dbReference type="Proteomes" id="UP000250140">
    <property type="component" value="Unassembled WGS sequence"/>
</dbReference>
<dbReference type="SUPFAM" id="SSF54909">
    <property type="entry name" value="Dimeric alpha+beta barrel"/>
    <property type="match status" value="1"/>
</dbReference>
<gene>
    <name evidence="3" type="ORF">AOQ84DRAFT_122374</name>
</gene>
<evidence type="ECO:0000313" key="4">
    <source>
        <dbReference type="Proteomes" id="UP000250140"/>
    </source>
</evidence>
<dbReference type="OrthoDB" id="2519291at2759"/>
<accession>A0A8E2ESX2</accession>
<name>A0A8E2ESX2_9PEZI</name>
<keyword evidence="4" id="KW-1185">Reference proteome</keyword>
<dbReference type="GO" id="GO:0016491">
    <property type="term" value="F:oxidoreductase activity"/>
    <property type="evidence" value="ECO:0007669"/>
    <property type="project" value="InterPro"/>
</dbReference>